<feature type="region of interest" description="Disordered" evidence="1">
    <location>
        <begin position="597"/>
        <end position="625"/>
    </location>
</feature>
<dbReference type="Pfam" id="PF13889">
    <property type="entry name" value="Chromosome_seg"/>
    <property type="match status" value="1"/>
</dbReference>
<name>A0ABD2YZ35_9GENT</name>
<gene>
    <name evidence="3" type="ORF">ACH5RR_025251</name>
</gene>
<organism evidence="3 4">
    <name type="scientific">Cinchona calisaya</name>
    <dbReference type="NCBI Taxonomy" id="153742"/>
    <lineage>
        <taxon>Eukaryota</taxon>
        <taxon>Viridiplantae</taxon>
        <taxon>Streptophyta</taxon>
        <taxon>Embryophyta</taxon>
        <taxon>Tracheophyta</taxon>
        <taxon>Spermatophyta</taxon>
        <taxon>Magnoliopsida</taxon>
        <taxon>eudicotyledons</taxon>
        <taxon>Gunneridae</taxon>
        <taxon>Pentapetalae</taxon>
        <taxon>asterids</taxon>
        <taxon>lamiids</taxon>
        <taxon>Gentianales</taxon>
        <taxon>Rubiaceae</taxon>
        <taxon>Cinchonoideae</taxon>
        <taxon>Cinchoneae</taxon>
        <taxon>Cinchona</taxon>
    </lineage>
</organism>
<evidence type="ECO:0000313" key="4">
    <source>
        <dbReference type="Proteomes" id="UP001630127"/>
    </source>
</evidence>
<comment type="caution">
    <text evidence="3">The sequence shown here is derived from an EMBL/GenBank/DDBJ whole genome shotgun (WGS) entry which is preliminary data.</text>
</comment>
<accession>A0ABD2YZ35</accession>
<protein>
    <recommendedName>
        <fullName evidence="2">Atos-like conserved domain-containing protein</fullName>
    </recommendedName>
</protein>
<dbReference type="InterPro" id="IPR033473">
    <property type="entry name" value="Atos-like_C"/>
</dbReference>
<reference evidence="3 4" key="1">
    <citation type="submission" date="2024-11" db="EMBL/GenBank/DDBJ databases">
        <title>A near-complete genome assembly of Cinchona calisaya.</title>
        <authorList>
            <person name="Lian D.C."/>
            <person name="Zhao X.W."/>
            <person name="Wei L."/>
        </authorList>
    </citation>
    <scope>NUCLEOTIDE SEQUENCE [LARGE SCALE GENOMIC DNA]</scope>
    <source>
        <tissue evidence="3">Nenye</tissue>
    </source>
</reference>
<evidence type="ECO:0000313" key="3">
    <source>
        <dbReference type="EMBL" id="KAL3512534.1"/>
    </source>
</evidence>
<evidence type="ECO:0000259" key="2">
    <source>
        <dbReference type="SMART" id="SM01177"/>
    </source>
</evidence>
<sequence length="714" mass="78268">MGLPQVSSSKIAEDVTVSLCTFTQPPPRLAGVSSCDLSELHIGHLSNHMLGDLSCTSSREVSNNADIGNAHKDGIANMHRLRICSIDKTFLTCNGGKIAQTPVSRIVGFQSNGPNTPPIASVFEGHKPAGALSTTVIGINDNMTEVTGSLVRKQLFSPLNGLLLPDEFNGNCIDPGTDIRRCSSLLNGGNSGVNLQEHKRTNMSNSNYAHTLFWSESKFLELNGAQNQNSGSCGTNSSIIIDGPLFENDTCHSEVLYSSSPGVNSYSKITKTRFKNGAMDIVQEKNVSSSVSLSPLGPKYCRRMRTVGECEDMSERDENCLTLKDIRQSLEGTISAISSSHTEKDSKMACELFEDVEIFQMNFEQFTPESVTSTRRNSASDSTCINQCAKLGRTPSGLSVKRSLVGSFEESLLSGRLASGTLSQKFDGFLAVLNITGGSFSPHPQKLPFSVTSVDGDNYLLYYSSIDLGGQSLSNKCKVSKMKRSLSNNGSPTEGSRLRVPMKGRIQLVLSNPERTPIHTFVCNYDLSDMPAGTKTFLRQKATLAQDRGRCSELKKEGKLSSTLRNGGSLRDERALSDSNGVHLVEKFDISEHRDNGKLESVPTVPSNVSESKCTNGTPKVNESTTSSGVLRYALHVRFLCPYPKKYSKTFQRCKSDTSAMPTRNRMDTEGERRFYLYNDLRVVFPQRHSDADEGKLHVEYHYPSDPKYFDLDN</sequence>
<dbReference type="InterPro" id="IPR025261">
    <property type="entry name" value="Atos-like_cons_dom"/>
</dbReference>
<dbReference type="SMART" id="SM01177">
    <property type="entry name" value="DUF4210"/>
    <property type="match status" value="1"/>
</dbReference>
<dbReference type="EMBL" id="JBJUIK010000011">
    <property type="protein sequence ID" value="KAL3512534.1"/>
    <property type="molecule type" value="Genomic_DNA"/>
</dbReference>
<keyword evidence="4" id="KW-1185">Reference proteome</keyword>
<dbReference type="Proteomes" id="UP001630127">
    <property type="component" value="Unassembled WGS sequence"/>
</dbReference>
<feature type="domain" description="Atos-like conserved" evidence="2">
    <location>
        <begin position="404"/>
        <end position="463"/>
    </location>
</feature>
<evidence type="ECO:0000256" key="1">
    <source>
        <dbReference type="SAM" id="MobiDB-lite"/>
    </source>
</evidence>
<dbReference type="PANTHER" id="PTHR13199:SF11">
    <property type="entry name" value="PROTEIN ATOSSA"/>
    <property type="match status" value="1"/>
</dbReference>
<dbReference type="AlphaFoldDB" id="A0ABD2YZ35"/>
<dbReference type="PANTHER" id="PTHR13199">
    <property type="entry name" value="GH03947P"/>
    <property type="match status" value="1"/>
</dbReference>
<proteinExistence type="predicted"/>
<dbReference type="InterPro" id="IPR051506">
    <property type="entry name" value="ATOS_Transcription_Regulators"/>
</dbReference>
<feature type="compositionally biased region" description="Polar residues" evidence="1">
    <location>
        <begin position="604"/>
        <end position="625"/>
    </location>
</feature>